<dbReference type="Pfam" id="PF10129">
    <property type="entry name" value="OpgC_C"/>
    <property type="match status" value="1"/>
</dbReference>
<feature type="transmembrane region" description="Helical" evidence="5">
    <location>
        <begin position="446"/>
        <end position="465"/>
    </location>
</feature>
<dbReference type="PANTHER" id="PTHR40079">
    <property type="entry name" value="MANNAN ENDO-1,4-BETA-MANNOSIDASE E-RELATED"/>
    <property type="match status" value="1"/>
</dbReference>
<evidence type="ECO:0000313" key="8">
    <source>
        <dbReference type="EMBL" id="MDQ0145271.1"/>
    </source>
</evidence>
<name>A0AAJ1SQK2_9MICC</name>
<feature type="transmembrane region" description="Helical" evidence="5">
    <location>
        <begin position="615"/>
        <end position="632"/>
    </location>
</feature>
<comment type="caution">
    <text evidence="4">Lacks conserved residue(s) required for the propagation of feature annotation.</text>
</comment>
<dbReference type="InterPro" id="IPR017853">
    <property type="entry name" value="GH"/>
</dbReference>
<keyword evidence="6" id="KW-0732">Signal</keyword>
<evidence type="ECO:0000259" key="7">
    <source>
        <dbReference type="PROSITE" id="PS51764"/>
    </source>
</evidence>
<feature type="chain" id="PRO_5042520370" description="GH26 domain-containing protein" evidence="6">
    <location>
        <begin position="44"/>
        <end position="822"/>
    </location>
</feature>
<keyword evidence="5" id="KW-0812">Transmembrane</keyword>
<dbReference type="Gene3D" id="3.20.20.80">
    <property type="entry name" value="Glycosidases"/>
    <property type="match status" value="1"/>
</dbReference>
<feature type="transmembrane region" description="Helical" evidence="5">
    <location>
        <begin position="726"/>
        <end position="746"/>
    </location>
</feature>
<dbReference type="GO" id="GO:0016985">
    <property type="term" value="F:mannan endo-1,4-beta-mannosidase activity"/>
    <property type="evidence" value="ECO:0007669"/>
    <property type="project" value="InterPro"/>
</dbReference>
<dbReference type="RefSeq" id="WP_307357944.1">
    <property type="nucleotide sequence ID" value="NZ_JAUSTB010000003.1"/>
</dbReference>
<dbReference type="InterPro" id="IPR014550">
    <property type="entry name" value="UCP028704_OpgC"/>
</dbReference>
<keyword evidence="5" id="KW-1133">Transmembrane helix</keyword>
<dbReference type="PROSITE" id="PS51764">
    <property type="entry name" value="GH26"/>
    <property type="match status" value="1"/>
</dbReference>
<feature type="domain" description="GH26" evidence="7">
    <location>
        <begin position="36"/>
        <end position="347"/>
    </location>
</feature>
<dbReference type="AlphaFoldDB" id="A0AAJ1SQK2"/>
<feature type="transmembrane region" description="Helical" evidence="5">
    <location>
        <begin position="399"/>
        <end position="418"/>
    </location>
</feature>
<evidence type="ECO:0000256" key="3">
    <source>
        <dbReference type="ARBA" id="ARBA00023295"/>
    </source>
</evidence>
<evidence type="ECO:0000256" key="2">
    <source>
        <dbReference type="ARBA" id="ARBA00022801"/>
    </source>
</evidence>
<sequence length="822" mass="88264">MRAHVSHHRAAIRRNRPRSAAAFLAAVLIALLAVVAPAAPAQAAGPAPDKGKPWLGAVLEWGEDTAAGFSDRLGATPALYGHDITMPYRESERNDIGGFLQQTAAKGAHAMLTVKPSVPLDQLGAAEAEAFAAQVRDLTAGFKGQLLVRFAPDMNASWVAWGQQPAAYRQAFQAVSAAFRKDDGGRATMVWAPYLGKDYPFDRNRNAPQPGSDGFSLLDTNGDGTWNGSDSAYAPYYPGDDAVDWVGLAAYHDDTAGAAAVNSLPHAGELEDMLTASGNENFYGTYAEGHKKPFLLQTSAFYSPASGGAPEADIKTRWWDQAVATATSPHFAGTAAVVWDERTSTRDTGVASISWLLTGSPDIAKTALDRLKASPMVTGPVTDVASAGTYVRANTLSGAAPWTVAAAMAILLVALWQVPRRINAATAWSYQDPSARDSRVDLLRGMAIVFVVVNHLGMASLFQLLTQEAVGFVSGAELFVLFSGLVVGMVYGPKAKEDFGRVVDLTSRRAGKLYVTALAVLVGVFLLSLLPFFHTEALTTFVDQGTGGAGHSGAGRTYDLYAGMSSLFQFPVPPQVLPAIVLLQFGPWQFNVMGLYVVLLLASPLILAALNRGKAIWVLLASLAVYAVGAVTRFRLLPSQFEDSFPLLVWQVLFVLGLVVGYHRRSIVTWLSAHTGVVAACTAAAFALAFLSWGNPYLANNYDVRLALMPDAAYRAMYDALFGRTYLAPGRLLNVLVLVVAAYAFLSAYWKPVQRALGWFLIPLGRATLYVFIMHVVLIAVVANIPALQQQSIFLNTVAYAVVLGLLWVMVRARFLFRIIPT</sequence>
<evidence type="ECO:0000256" key="1">
    <source>
        <dbReference type="ARBA" id="ARBA00007754"/>
    </source>
</evidence>
<organism evidence="8 9">
    <name type="scientific">Pseudarthrobacter niigatensis</name>
    <dbReference type="NCBI Taxonomy" id="369935"/>
    <lineage>
        <taxon>Bacteria</taxon>
        <taxon>Bacillati</taxon>
        <taxon>Actinomycetota</taxon>
        <taxon>Actinomycetes</taxon>
        <taxon>Micrococcales</taxon>
        <taxon>Micrococcaceae</taxon>
        <taxon>Pseudarthrobacter</taxon>
    </lineage>
</organism>
<dbReference type="PANTHER" id="PTHR40079:SF4">
    <property type="entry name" value="GH26 DOMAIN-CONTAINING PROTEIN-RELATED"/>
    <property type="match status" value="1"/>
</dbReference>
<evidence type="ECO:0000256" key="6">
    <source>
        <dbReference type="SAM" id="SignalP"/>
    </source>
</evidence>
<protein>
    <recommendedName>
        <fullName evidence="7">GH26 domain-containing protein</fullName>
    </recommendedName>
</protein>
<comment type="caution">
    <text evidence="8">The sequence shown here is derived from an EMBL/GenBank/DDBJ whole genome shotgun (WGS) entry which is preliminary data.</text>
</comment>
<comment type="similarity">
    <text evidence="1 4">Belongs to the glycosyl hydrolase 26 family.</text>
</comment>
<evidence type="ECO:0000256" key="4">
    <source>
        <dbReference type="PROSITE-ProRule" id="PRU01100"/>
    </source>
</evidence>
<feature type="transmembrane region" description="Helical" evidence="5">
    <location>
        <begin position="670"/>
        <end position="693"/>
    </location>
</feature>
<gene>
    <name evidence="8" type="ORF">J2T23_001161</name>
</gene>
<feature type="transmembrane region" description="Helical" evidence="5">
    <location>
        <begin position="513"/>
        <end position="533"/>
    </location>
</feature>
<dbReference type="SUPFAM" id="SSF51445">
    <property type="entry name" value="(Trans)glycosidases"/>
    <property type="match status" value="1"/>
</dbReference>
<feature type="signal peptide" evidence="6">
    <location>
        <begin position="1"/>
        <end position="43"/>
    </location>
</feature>
<keyword evidence="9" id="KW-1185">Reference proteome</keyword>
<evidence type="ECO:0000313" key="9">
    <source>
        <dbReference type="Proteomes" id="UP001239267"/>
    </source>
</evidence>
<dbReference type="InterPro" id="IPR000805">
    <property type="entry name" value="Glyco_hydro_26"/>
</dbReference>
<accession>A0AAJ1SQK2</accession>
<feature type="transmembrane region" description="Helical" evidence="5">
    <location>
        <begin position="588"/>
        <end position="608"/>
    </location>
</feature>
<feature type="transmembrane region" description="Helical" evidence="5">
    <location>
        <begin position="644"/>
        <end position="663"/>
    </location>
</feature>
<dbReference type="GO" id="GO:0006080">
    <property type="term" value="P:substituted mannan metabolic process"/>
    <property type="evidence" value="ECO:0007669"/>
    <property type="project" value="InterPro"/>
</dbReference>
<keyword evidence="3" id="KW-0326">Glycosidase</keyword>
<dbReference type="InterPro" id="IPR022790">
    <property type="entry name" value="GH26_dom"/>
</dbReference>
<dbReference type="Proteomes" id="UP001239267">
    <property type="component" value="Unassembled WGS sequence"/>
</dbReference>
<feature type="transmembrane region" description="Helical" evidence="5">
    <location>
        <begin position="793"/>
        <end position="811"/>
    </location>
</feature>
<feature type="transmembrane region" description="Helical" evidence="5">
    <location>
        <begin position="767"/>
        <end position="787"/>
    </location>
</feature>
<dbReference type="EMBL" id="JAUSTB010000003">
    <property type="protein sequence ID" value="MDQ0145271.1"/>
    <property type="molecule type" value="Genomic_DNA"/>
</dbReference>
<evidence type="ECO:0000256" key="5">
    <source>
        <dbReference type="SAM" id="Phobius"/>
    </source>
</evidence>
<feature type="transmembrane region" description="Helical" evidence="5">
    <location>
        <begin position="471"/>
        <end position="492"/>
    </location>
</feature>
<proteinExistence type="inferred from homology"/>
<reference evidence="8 9" key="1">
    <citation type="submission" date="2023-07" db="EMBL/GenBank/DDBJ databases">
        <title>Sorghum-associated microbial communities from plants grown in Nebraska, USA.</title>
        <authorList>
            <person name="Schachtman D."/>
        </authorList>
    </citation>
    <scope>NUCLEOTIDE SEQUENCE [LARGE SCALE GENOMIC DNA]</scope>
    <source>
        <strain evidence="8 9">DS1001</strain>
    </source>
</reference>
<keyword evidence="2" id="KW-0378">Hydrolase</keyword>
<keyword evidence="5" id="KW-0472">Membrane</keyword>